<feature type="compositionally biased region" description="Low complexity" evidence="1">
    <location>
        <begin position="216"/>
        <end position="227"/>
    </location>
</feature>
<organism evidence="3 4">
    <name type="scientific">Cherax quadricarinatus</name>
    <name type="common">Australian red claw crayfish</name>
    <dbReference type="NCBI Taxonomy" id="27406"/>
    <lineage>
        <taxon>Eukaryota</taxon>
        <taxon>Metazoa</taxon>
        <taxon>Ecdysozoa</taxon>
        <taxon>Arthropoda</taxon>
        <taxon>Crustacea</taxon>
        <taxon>Multicrustacea</taxon>
        <taxon>Malacostraca</taxon>
        <taxon>Eumalacostraca</taxon>
        <taxon>Eucarida</taxon>
        <taxon>Decapoda</taxon>
        <taxon>Pleocyemata</taxon>
        <taxon>Astacidea</taxon>
        <taxon>Parastacoidea</taxon>
        <taxon>Parastacidae</taxon>
        <taxon>Cherax</taxon>
    </lineage>
</organism>
<comment type="caution">
    <text evidence="3">The sequence shown here is derived from an EMBL/GenBank/DDBJ whole genome shotgun (WGS) entry which is preliminary data.</text>
</comment>
<evidence type="ECO:0000256" key="2">
    <source>
        <dbReference type="SAM" id="SignalP"/>
    </source>
</evidence>
<feature type="signal peptide" evidence="2">
    <location>
        <begin position="1"/>
        <end position="21"/>
    </location>
</feature>
<proteinExistence type="predicted"/>
<keyword evidence="4" id="KW-1185">Reference proteome</keyword>
<dbReference type="Proteomes" id="UP001445076">
    <property type="component" value="Unassembled WGS sequence"/>
</dbReference>
<gene>
    <name evidence="3" type="ORF">OTU49_005749</name>
</gene>
<feature type="compositionally biased region" description="Low complexity" evidence="1">
    <location>
        <begin position="149"/>
        <end position="178"/>
    </location>
</feature>
<feature type="chain" id="PRO_5043721328" evidence="2">
    <location>
        <begin position="22"/>
        <end position="266"/>
    </location>
</feature>
<sequence length="266" mass="29147">MSLMMMLVVMVVMVVGQRSQGRTFTGGPFTSSHRRQAGSGFLRFDDDFDDFDDFFDNDRDDSIEDLYDDLYDDDPSDRAEARAALTRLRASGAINGNAFRNNRFIANRNNRFGSTGFTNGGFNRFPTSTTNPFRQTSAFRTPFSPRPTSAPVFSRPSSSLSHFSSGTSSGSRSAGPISSSSSILLDRTNFNSLHQPFSNSIPSNSVFSKVTSGPGKVSSNRKSSSVSPFKNLPSSINWPGGNGYFFSMSTQGARPTTYFISFDDDD</sequence>
<name>A0AAW0X6E4_CHEQU</name>
<evidence type="ECO:0000256" key="1">
    <source>
        <dbReference type="SAM" id="MobiDB-lite"/>
    </source>
</evidence>
<dbReference type="AlphaFoldDB" id="A0AAW0X6E4"/>
<dbReference type="EMBL" id="JARKIK010000049">
    <property type="protein sequence ID" value="KAK8734963.1"/>
    <property type="molecule type" value="Genomic_DNA"/>
</dbReference>
<feature type="region of interest" description="Disordered" evidence="1">
    <location>
        <begin position="209"/>
        <end position="232"/>
    </location>
</feature>
<keyword evidence="2" id="KW-0732">Signal</keyword>
<protein>
    <submittedName>
        <fullName evidence="3">Uncharacterized protein</fullName>
    </submittedName>
</protein>
<reference evidence="3 4" key="1">
    <citation type="journal article" date="2024" name="BMC Genomics">
        <title>Genome assembly of redclaw crayfish (Cherax quadricarinatus) provides insights into its immune adaptation and hypoxia tolerance.</title>
        <authorList>
            <person name="Liu Z."/>
            <person name="Zheng J."/>
            <person name="Li H."/>
            <person name="Fang K."/>
            <person name="Wang S."/>
            <person name="He J."/>
            <person name="Zhou D."/>
            <person name="Weng S."/>
            <person name="Chi M."/>
            <person name="Gu Z."/>
            <person name="He J."/>
            <person name="Li F."/>
            <person name="Wang M."/>
        </authorList>
    </citation>
    <scope>NUCLEOTIDE SEQUENCE [LARGE SCALE GENOMIC DNA]</scope>
    <source>
        <strain evidence="3">ZL_2023a</strain>
    </source>
</reference>
<evidence type="ECO:0000313" key="4">
    <source>
        <dbReference type="Proteomes" id="UP001445076"/>
    </source>
</evidence>
<feature type="region of interest" description="Disordered" evidence="1">
    <location>
        <begin position="140"/>
        <end position="178"/>
    </location>
</feature>
<evidence type="ECO:0000313" key="3">
    <source>
        <dbReference type="EMBL" id="KAK8734963.1"/>
    </source>
</evidence>
<accession>A0AAW0X6E4</accession>